<dbReference type="Gene3D" id="1.10.10.10">
    <property type="entry name" value="Winged helix-like DNA-binding domain superfamily/Winged helix DNA-binding domain"/>
    <property type="match status" value="1"/>
</dbReference>
<dbReference type="InterPro" id="IPR036388">
    <property type="entry name" value="WH-like_DNA-bd_sf"/>
</dbReference>
<keyword evidence="3" id="KW-0804">Transcription</keyword>
<keyword evidence="6" id="KW-1185">Reference proteome</keyword>
<dbReference type="InterPro" id="IPR000524">
    <property type="entry name" value="Tscrpt_reg_HTH_GntR"/>
</dbReference>
<dbReference type="Proteomes" id="UP001260072">
    <property type="component" value="Unassembled WGS sequence"/>
</dbReference>
<dbReference type="PANTHER" id="PTHR38445">
    <property type="entry name" value="HTH-TYPE TRANSCRIPTIONAL REPRESSOR YTRA"/>
    <property type="match status" value="1"/>
</dbReference>
<gene>
    <name evidence="5" type="ORF">RH861_09260</name>
</gene>
<evidence type="ECO:0000313" key="5">
    <source>
        <dbReference type="EMBL" id="MDR5692247.1"/>
    </source>
</evidence>
<dbReference type="SMART" id="SM00345">
    <property type="entry name" value="HTH_GNTR"/>
    <property type="match status" value="1"/>
</dbReference>
<sequence length="133" mass="14184">MLIRVDPGDPLPLHEQLARGIRASIIDGRLAGGERLPAARVLAASVGVNMHTVLHAYRRLRDEGLIELHRGRGAVVLVRLGGHGALAGAIHDLVDEAKARDIGEPALLALISEAYRWAPGAPPTGVRRPPTTR</sequence>
<keyword evidence="1" id="KW-0805">Transcription regulation</keyword>
<dbReference type="EMBL" id="JAVKGS010000002">
    <property type="protein sequence ID" value="MDR5692247.1"/>
    <property type="molecule type" value="Genomic_DNA"/>
</dbReference>
<dbReference type="CDD" id="cd07377">
    <property type="entry name" value="WHTH_GntR"/>
    <property type="match status" value="1"/>
</dbReference>
<evidence type="ECO:0000256" key="1">
    <source>
        <dbReference type="ARBA" id="ARBA00023015"/>
    </source>
</evidence>
<dbReference type="SUPFAM" id="SSF46785">
    <property type="entry name" value="Winged helix' DNA-binding domain"/>
    <property type="match status" value="1"/>
</dbReference>
<dbReference type="InterPro" id="IPR036390">
    <property type="entry name" value="WH_DNA-bd_sf"/>
</dbReference>
<dbReference type="RefSeq" id="WP_310520736.1">
    <property type="nucleotide sequence ID" value="NZ_BAABBS010000002.1"/>
</dbReference>
<keyword evidence="2" id="KW-0238">DNA-binding</keyword>
<name>A0ABU1FKG3_9MICO</name>
<dbReference type="Pfam" id="PF00392">
    <property type="entry name" value="GntR"/>
    <property type="match status" value="1"/>
</dbReference>
<reference evidence="6" key="1">
    <citation type="submission" date="2023-07" db="EMBL/GenBank/DDBJ databases">
        <title>Description of three actinobacteria isolated from air of manufacturing shop in a pharmaceutical factory.</title>
        <authorList>
            <person name="Zhang D.-F."/>
        </authorList>
    </citation>
    <scope>NUCLEOTIDE SEQUENCE [LARGE SCALE GENOMIC DNA]</scope>
    <source>
        <strain evidence="6">CCTCC AB 2011122</strain>
    </source>
</reference>
<evidence type="ECO:0000256" key="2">
    <source>
        <dbReference type="ARBA" id="ARBA00023125"/>
    </source>
</evidence>
<proteinExistence type="predicted"/>
<evidence type="ECO:0000259" key="4">
    <source>
        <dbReference type="PROSITE" id="PS50949"/>
    </source>
</evidence>
<evidence type="ECO:0000313" key="6">
    <source>
        <dbReference type="Proteomes" id="UP001260072"/>
    </source>
</evidence>
<protein>
    <submittedName>
        <fullName evidence="5">GntR family transcriptional regulator</fullName>
    </submittedName>
</protein>
<feature type="domain" description="HTH gntR-type" evidence="4">
    <location>
        <begin position="11"/>
        <end position="79"/>
    </location>
</feature>
<accession>A0ABU1FKG3</accession>
<evidence type="ECO:0000256" key="3">
    <source>
        <dbReference type="ARBA" id="ARBA00023163"/>
    </source>
</evidence>
<dbReference type="PANTHER" id="PTHR38445:SF7">
    <property type="entry name" value="GNTR-FAMILY TRANSCRIPTIONAL REGULATOR"/>
    <property type="match status" value="1"/>
</dbReference>
<comment type="caution">
    <text evidence="5">The sequence shown here is derived from an EMBL/GenBank/DDBJ whole genome shotgun (WGS) entry which is preliminary data.</text>
</comment>
<organism evidence="5 6">
    <name type="scientific">Agromyces indicus</name>
    <dbReference type="NCBI Taxonomy" id="758919"/>
    <lineage>
        <taxon>Bacteria</taxon>
        <taxon>Bacillati</taxon>
        <taxon>Actinomycetota</taxon>
        <taxon>Actinomycetes</taxon>
        <taxon>Micrococcales</taxon>
        <taxon>Microbacteriaceae</taxon>
        <taxon>Agromyces</taxon>
    </lineage>
</organism>
<dbReference type="PROSITE" id="PS50949">
    <property type="entry name" value="HTH_GNTR"/>
    <property type="match status" value="1"/>
</dbReference>